<evidence type="ECO:0000313" key="1">
    <source>
        <dbReference type="EMBL" id="KRW99787.1"/>
    </source>
</evidence>
<organism evidence="1 2">
    <name type="scientific">Pseudocohnilembus persalinus</name>
    <name type="common">Ciliate</name>
    <dbReference type="NCBI Taxonomy" id="266149"/>
    <lineage>
        <taxon>Eukaryota</taxon>
        <taxon>Sar</taxon>
        <taxon>Alveolata</taxon>
        <taxon>Ciliophora</taxon>
        <taxon>Intramacronucleata</taxon>
        <taxon>Oligohymenophorea</taxon>
        <taxon>Scuticociliatia</taxon>
        <taxon>Philasterida</taxon>
        <taxon>Pseudocohnilembidae</taxon>
        <taxon>Pseudocohnilembus</taxon>
    </lineage>
</organism>
<dbReference type="EMBL" id="LDAU01000204">
    <property type="protein sequence ID" value="KRW99787.1"/>
    <property type="molecule type" value="Genomic_DNA"/>
</dbReference>
<evidence type="ECO:0000313" key="2">
    <source>
        <dbReference type="Proteomes" id="UP000054937"/>
    </source>
</evidence>
<dbReference type="AlphaFoldDB" id="A0A0V0QCD5"/>
<reference evidence="1 2" key="1">
    <citation type="journal article" date="2015" name="Sci. Rep.">
        <title>Genome of the facultative scuticociliatosis pathogen Pseudocohnilembus persalinus provides insight into its virulence through horizontal gene transfer.</title>
        <authorList>
            <person name="Xiong J."/>
            <person name="Wang G."/>
            <person name="Cheng J."/>
            <person name="Tian M."/>
            <person name="Pan X."/>
            <person name="Warren A."/>
            <person name="Jiang C."/>
            <person name="Yuan D."/>
            <person name="Miao W."/>
        </authorList>
    </citation>
    <scope>NUCLEOTIDE SEQUENCE [LARGE SCALE GENOMIC DNA]</scope>
    <source>
        <strain evidence="1">36N120E</strain>
    </source>
</reference>
<sequence>MSSRINDLQPLSQQKFSINNKINNKDSFLIQNNDENIESIIQNKDKQCYNLSSQDEWQLVYYHYESPETHRKYMMRSQQVIDEYNKYKQMAIQHANNVGDYFYETDLLPKFEKTNLNYIFQPNNYPYDLKQLKHYVFWVKRGVDYNIYNTQFAEQIARQYFPQAKKIKAFENPENFKSLPNIKHYQCFIEL</sequence>
<accession>A0A0V0QCD5</accession>
<proteinExistence type="predicted"/>
<dbReference type="Proteomes" id="UP000054937">
    <property type="component" value="Unassembled WGS sequence"/>
</dbReference>
<protein>
    <submittedName>
        <fullName evidence="1">Uncharacterized protein</fullName>
    </submittedName>
</protein>
<comment type="caution">
    <text evidence="1">The sequence shown here is derived from an EMBL/GenBank/DDBJ whole genome shotgun (WGS) entry which is preliminary data.</text>
</comment>
<name>A0A0V0QCD5_PSEPJ</name>
<gene>
    <name evidence="1" type="ORF">PPERSA_07864</name>
</gene>
<dbReference type="InParanoid" id="A0A0V0QCD5"/>
<keyword evidence="2" id="KW-1185">Reference proteome</keyword>